<dbReference type="InterPro" id="IPR025714">
    <property type="entry name" value="Methyltranfer_dom"/>
</dbReference>
<accession>B7KLB2</accession>
<organism evidence="6 7">
    <name type="scientific">Gloeothece citriformis (strain PCC 7424)</name>
    <name type="common">Cyanothece sp. (strain PCC 7424)</name>
    <dbReference type="NCBI Taxonomy" id="65393"/>
    <lineage>
        <taxon>Bacteria</taxon>
        <taxon>Bacillati</taxon>
        <taxon>Cyanobacteriota</taxon>
        <taxon>Cyanophyceae</taxon>
        <taxon>Oscillatoriophycideae</taxon>
        <taxon>Chroococcales</taxon>
        <taxon>Aphanothecaceae</taxon>
        <taxon>Gloeothece</taxon>
        <taxon>Gloeothece citriformis</taxon>
    </lineage>
</organism>
<dbReference type="Proteomes" id="UP000002384">
    <property type="component" value="Chromosome"/>
</dbReference>
<dbReference type="GO" id="GO:0032259">
    <property type="term" value="P:methylation"/>
    <property type="evidence" value="ECO:0007669"/>
    <property type="project" value="UniProtKB-KW"/>
</dbReference>
<keyword evidence="7" id="KW-1185">Reference proteome</keyword>
<dbReference type="InterPro" id="IPR026170">
    <property type="entry name" value="FAM173A/B"/>
</dbReference>
<feature type="domain" description="Methyltransferase" evidence="5">
    <location>
        <begin position="77"/>
        <end position="138"/>
    </location>
</feature>
<dbReference type="SUPFAM" id="SSF53335">
    <property type="entry name" value="S-adenosyl-L-methionine-dependent methyltransferases"/>
    <property type="match status" value="1"/>
</dbReference>
<keyword evidence="4" id="KW-0732">Signal</keyword>
<dbReference type="GO" id="GO:0016279">
    <property type="term" value="F:protein-lysine N-methyltransferase activity"/>
    <property type="evidence" value="ECO:0007669"/>
    <property type="project" value="InterPro"/>
</dbReference>
<evidence type="ECO:0000256" key="2">
    <source>
        <dbReference type="ARBA" id="ARBA00022679"/>
    </source>
</evidence>
<dbReference type="eggNOG" id="COG2890">
    <property type="taxonomic scope" value="Bacteria"/>
</dbReference>
<evidence type="ECO:0000256" key="1">
    <source>
        <dbReference type="ARBA" id="ARBA00022603"/>
    </source>
</evidence>
<dbReference type="CDD" id="cd02440">
    <property type="entry name" value="AdoMet_MTases"/>
    <property type="match status" value="1"/>
</dbReference>
<evidence type="ECO:0000256" key="4">
    <source>
        <dbReference type="SAM" id="SignalP"/>
    </source>
</evidence>
<evidence type="ECO:0000256" key="3">
    <source>
        <dbReference type="ARBA" id="ARBA00022691"/>
    </source>
</evidence>
<name>B7KLB2_GLOC7</name>
<reference evidence="7" key="1">
    <citation type="journal article" date="2011" name="MBio">
        <title>Novel metabolic attributes of the genus Cyanothece, comprising a group of unicellular nitrogen-fixing Cyanobacteria.</title>
        <authorList>
            <person name="Bandyopadhyay A."/>
            <person name="Elvitigala T."/>
            <person name="Welsh E."/>
            <person name="Stockel J."/>
            <person name="Liberton M."/>
            <person name="Min H."/>
            <person name="Sherman L.A."/>
            <person name="Pakrasi H.B."/>
        </authorList>
    </citation>
    <scope>NUCLEOTIDE SEQUENCE [LARGE SCALE GENOMIC DNA]</scope>
    <source>
        <strain evidence="7">PCC 7424</strain>
    </source>
</reference>
<sequence>MVRRLTPLWLCLATGISFLSLNLAGCSQPDLVETETPEPGATVQSQIIRRDVPYVPTSEAVVQEMLRIAQVSENDILYDLGSGDGRIPIKAAQLYGARGVGVEIDPKLVQEATENAKKAGVSDRVQFIEQDLFQTDISEATVVTLYLLSTVNLRLRPKLLTELKPGTRIVSHAFNMGDWKPEKVVEVNGNSKIYYWVVPETIPDHLLQEQG</sequence>
<dbReference type="AlphaFoldDB" id="B7KLB2"/>
<evidence type="ECO:0000313" key="7">
    <source>
        <dbReference type="Proteomes" id="UP000002384"/>
    </source>
</evidence>
<dbReference type="HOGENOM" id="CLU_068443_2_0_3"/>
<protein>
    <submittedName>
        <fullName evidence="6">Putative RNA methylase</fullName>
    </submittedName>
</protein>
<gene>
    <name evidence="6" type="ordered locus">PCC7424_4113</name>
</gene>
<feature type="signal peptide" evidence="4">
    <location>
        <begin position="1"/>
        <end position="24"/>
    </location>
</feature>
<keyword evidence="3" id="KW-0949">S-adenosyl-L-methionine</keyword>
<dbReference type="Pfam" id="PF13847">
    <property type="entry name" value="Methyltransf_31"/>
    <property type="match status" value="1"/>
</dbReference>
<dbReference type="InterPro" id="IPR029063">
    <property type="entry name" value="SAM-dependent_MTases_sf"/>
</dbReference>
<dbReference type="Gene3D" id="3.40.50.150">
    <property type="entry name" value="Vaccinia Virus protein VP39"/>
    <property type="match status" value="1"/>
</dbReference>
<dbReference type="EMBL" id="CP001291">
    <property type="protein sequence ID" value="ACK72484.1"/>
    <property type="molecule type" value="Genomic_DNA"/>
</dbReference>
<evidence type="ECO:0000313" key="6">
    <source>
        <dbReference type="EMBL" id="ACK72484.1"/>
    </source>
</evidence>
<dbReference type="RefSeq" id="WP_015956069.1">
    <property type="nucleotide sequence ID" value="NC_011729.1"/>
</dbReference>
<proteinExistence type="predicted"/>
<evidence type="ECO:0000259" key="5">
    <source>
        <dbReference type="Pfam" id="PF13847"/>
    </source>
</evidence>
<feature type="chain" id="PRO_5002856540" evidence="4">
    <location>
        <begin position="25"/>
        <end position="211"/>
    </location>
</feature>
<dbReference type="PANTHER" id="PTHR13610:SF11">
    <property type="entry name" value="METHYLTRANSFERASE DOMAIN-CONTAINING PROTEIN"/>
    <property type="match status" value="1"/>
</dbReference>
<dbReference type="PANTHER" id="PTHR13610">
    <property type="entry name" value="METHYLTRANSFERASE DOMAIN-CONTAINING PROTEIN"/>
    <property type="match status" value="1"/>
</dbReference>
<dbReference type="KEGG" id="cyc:PCC7424_4113"/>
<keyword evidence="2" id="KW-0808">Transferase</keyword>
<dbReference type="OrthoDB" id="281208at2"/>
<keyword evidence="1 6" id="KW-0489">Methyltransferase</keyword>
<dbReference type="STRING" id="65393.PCC7424_4113"/>